<keyword evidence="3" id="KW-1185">Reference proteome</keyword>
<protein>
    <submittedName>
        <fullName evidence="2">Uncharacterized protein</fullName>
    </submittedName>
</protein>
<feature type="compositionally biased region" description="Low complexity" evidence="1">
    <location>
        <begin position="119"/>
        <end position="128"/>
    </location>
</feature>
<name>A0A011P5H8_ACCRE</name>
<evidence type="ECO:0000313" key="3">
    <source>
        <dbReference type="Proteomes" id="UP000022141"/>
    </source>
</evidence>
<proteinExistence type="predicted"/>
<reference evidence="2" key="1">
    <citation type="submission" date="2014-02" db="EMBL/GenBank/DDBJ databases">
        <title>Expanding our view of genomic diversity in Candidatus Accumulibacter clades.</title>
        <authorList>
            <person name="Skennerton C.T."/>
            <person name="Barr J.J."/>
            <person name="Slater F.R."/>
            <person name="Bond P.L."/>
            <person name="Tyson G.W."/>
        </authorList>
    </citation>
    <scope>NUCLEOTIDE SEQUENCE [LARGE SCALE GENOMIC DNA]</scope>
</reference>
<dbReference type="PATRIC" id="fig|1454004.3.peg.952"/>
<evidence type="ECO:0000256" key="1">
    <source>
        <dbReference type="SAM" id="MobiDB-lite"/>
    </source>
</evidence>
<gene>
    <name evidence="2" type="ORF">AW11_00901</name>
</gene>
<sequence length="219" mass="23447">MSEPTIPSADAPPSRTFPNLDRFSPDGINALATVGLMLLDALNRAHLAVNEARLSHDVAVAYRRKLDDLYNVQDVLHGDASKLPAALAGFLSMAEERQRAASEEMPVGAQRTGQRDQAPARLAASASAKTDTNAHGDSQPAPYFTAAGNPALLFVVSDDITAENTLLRGASMFLPRAVSVGNDPEALDDDGRWAAVHLREMAKAPVDTVVNEQLESHWL</sequence>
<accession>A0A011P5H8</accession>
<comment type="caution">
    <text evidence="2">The sequence shown here is derived from an EMBL/GenBank/DDBJ whole genome shotgun (WGS) entry which is preliminary data.</text>
</comment>
<dbReference type="AlphaFoldDB" id="A0A011P5H8"/>
<dbReference type="STRING" id="1454004.AW11_00901"/>
<evidence type="ECO:0000313" key="2">
    <source>
        <dbReference type="EMBL" id="EXI90198.1"/>
    </source>
</evidence>
<dbReference type="Proteomes" id="UP000022141">
    <property type="component" value="Unassembled WGS sequence"/>
</dbReference>
<dbReference type="EMBL" id="JEMY01000008">
    <property type="protein sequence ID" value="EXI90198.1"/>
    <property type="molecule type" value="Genomic_DNA"/>
</dbReference>
<feature type="region of interest" description="Disordered" evidence="1">
    <location>
        <begin position="99"/>
        <end position="141"/>
    </location>
</feature>
<organism evidence="2 3">
    <name type="scientific">Accumulibacter regalis</name>
    <dbReference type="NCBI Taxonomy" id="522306"/>
    <lineage>
        <taxon>Bacteria</taxon>
        <taxon>Pseudomonadati</taxon>
        <taxon>Pseudomonadota</taxon>
        <taxon>Betaproteobacteria</taxon>
        <taxon>Candidatus Accumulibacter</taxon>
    </lineage>
</organism>